<proteinExistence type="inferred from homology"/>
<dbReference type="Proteomes" id="UP000194798">
    <property type="component" value="Unassembled WGS sequence"/>
</dbReference>
<reference evidence="6 7" key="1">
    <citation type="submission" date="2016-12" db="EMBL/GenBank/DDBJ databases">
        <title>Thioflexothrix psekupsii D3 genome sequencing and assembly.</title>
        <authorList>
            <person name="Fomenkov A."/>
            <person name="Vincze T."/>
            <person name="Grabovich M."/>
            <person name="Anton B.P."/>
            <person name="Dubinina G."/>
            <person name="Orlova M."/>
            <person name="Belousova E."/>
            <person name="Roberts R.J."/>
        </authorList>
    </citation>
    <scope>NUCLEOTIDE SEQUENCE [LARGE SCALE GENOMIC DNA]</scope>
    <source>
        <strain evidence="6">D3</strain>
    </source>
</reference>
<comment type="similarity">
    <text evidence="1">Belongs to the ABC transporter superfamily.</text>
</comment>
<evidence type="ECO:0000313" key="7">
    <source>
        <dbReference type="Proteomes" id="UP000194798"/>
    </source>
</evidence>
<dbReference type="GO" id="GO:0005524">
    <property type="term" value="F:ATP binding"/>
    <property type="evidence" value="ECO:0007669"/>
    <property type="project" value="UniProtKB-KW"/>
</dbReference>
<dbReference type="SUPFAM" id="SSF52540">
    <property type="entry name" value="P-loop containing nucleoside triphosphate hydrolases"/>
    <property type="match status" value="1"/>
</dbReference>
<dbReference type="InterPro" id="IPR003593">
    <property type="entry name" value="AAA+_ATPase"/>
</dbReference>
<dbReference type="InterPro" id="IPR017871">
    <property type="entry name" value="ABC_transporter-like_CS"/>
</dbReference>
<keyword evidence="7" id="KW-1185">Reference proteome</keyword>
<dbReference type="InterPro" id="IPR003439">
    <property type="entry name" value="ABC_transporter-like_ATP-bd"/>
</dbReference>
<dbReference type="RefSeq" id="WP_086487324.1">
    <property type="nucleotide sequence ID" value="NZ_MSLT01000006.1"/>
</dbReference>
<evidence type="ECO:0000256" key="1">
    <source>
        <dbReference type="ARBA" id="ARBA00005417"/>
    </source>
</evidence>
<evidence type="ECO:0000259" key="5">
    <source>
        <dbReference type="PROSITE" id="PS50893"/>
    </source>
</evidence>
<dbReference type="OrthoDB" id="9802264at2"/>
<dbReference type="PANTHER" id="PTHR42788:SF19">
    <property type="entry name" value="ALIPHATIC SULFONATES IMPORT ATP-BINDING PROTEIN SSUB 2"/>
    <property type="match status" value="1"/>
</dbReference>
<dbReference type="EMBL" id="MSLT01000006">
    <property type="protein sequence ID" value="OUD15723.1"/>
    <property type="molecule type" value="Genomic_DNA"/>
</dbReference>
<sequence length="253" mass="28266">MTLHDPLHLHIAHKAFSPTFIPVLSQLQLTIHAGEFIAFIGPSGAGKSTLLNIVAGLDRQFSGTVMIGQQNLHQGSQAQLRLAMMFQETRLMPWLTVLENLLLVLKKETHARSRAMQVLERVGLTAQANAYPQQLSGGMQRRVALARAFVVQPELLLMDEPFISVDAPTVQQLHTQLLQLWQQHQATILFVTHHFLEALLLADSVVFLSAAPAQIIHVEAITLPRPRELEQIERMAKQLLQRYPQLLSGQLGV</sequence>
<dbReference type="InterPro" id="IPR027417">
    <property type="entry name" value="P-loop_NTPase"/>
</dbReference>
<keyword evidence="4" id="KW-0067">ATP-binding</keyword>
<keyword evidence="2" id="KW-0813">Transport</keyword>
<evidence type="ECO:0000313" key="6">
    <source>
        <dbReference type="EMBL" id="OUD15723.1"/>
    </source>
</evidence>
<evidence type="ECO:0000256" key="2">
    <source>
        <dbReference type="ARBA" id="ARBA00022448"/>
    </source>
</evidence>
<dbReference type="InterPro" id="IPR050166">
    <property type="entry name" value="ABC_transporter_ATP-bind"/>
</dbReference>
<evidence type="ECO:0000256" key="4">
    <source>
        <dbReference type="ARBA" id="ARBA00022840"/>
    </source>
</evidence>
<evidence type="ECO:0000256" key="3">
    <source>
        <dbReference type="ARBA" id="ARBA00022741"/>
    </source>
</evidence>
<dbReference type="Gene3D" id="3.40.50.300">
    <property type="entry name" value="P-loop containing nucleotide triphosphate hydrolases"/>
    <property type="match status" value="1"/>
</dbReference>
<dbReference type="SMART" id="SM00382">
    <property type="entry name" value="AAA"/>
    <property type="match status" value="1"/>
</dbReference>
<dbReference type="AlphaFoldDB" id="A0A251XBP2"/>
<dbReference type="PROSITE" id="PS50893">
    <property type="entry name" value="ABC_TRANSPORTER_2"/>
    <property type="match status" value="1"/>
</dbReference>
<keyword evidence="3" id="KW-0547">Nucleotide-binding</keyword>
<accession>A0A251XBP2</accession>
<organism evidence="6 7">
    <name type="scientific">Thioflexithrix psekupsensis</name>
    <dbReference type="NCBI Taxonomy" id="1570016"/>
    <lineage>
        <taxon>Bacteria</taxon>
        <taxon>Pseudomonadati</taxon>
        <taxon>Pseudomonadota</taxon>
        <taxon>Gammaproteobacteria</taxon>
        <taxon>Thiotrichales</taxon>
        <taxon>Thioflexithrix</taxon>
    </lineage>
</organism>
<dbReference type="Pfam" id="PF00005">
    <property type="entry name" value="ABC_tran"/>
    <property type="match status" value="1"/>
</dbReference>
<name>A0A251XBP2_9GAMM</name>
<gene>
    <name evidence="6" type="ORF">TPSD3_04210</name>
</gene>
<dbReference type="PANTHER" id="PTHR42788">
    <property type="entry name" value="TAURINE IMPORT ATP-BINDING PROTEIN-RELATED"/>
    <property type="match status" value="1"/>
</dbReference>
<feature type="domain" description="ABC transporter" evidence="5">
    <location>
        <begin position="7"/>
        <end position="235"/>
    </location>
</feature>
<dbReference type="PROSITE" id="PS00211">
    <property type="entry name" value="ABC_TRANSPORTER_1"/>
    <property type="match status" value="1"/>
</dbReference>
<comment type="caution">
    <text evidence="6">The sequence shown here is derived from an EMBL/GenBank/DDBJ whole genome shotgun (WGS) entry which is preliminary data.</text>
</comment>
<dbReference type="GO" id="GO:0016887">
    <property type="term" value="F:ATP hydrolysis activity"/>
    <property type="evidence" value="ECO:0007669"/>
    <property type="project" value="InterPro"/>
</dbReference>
<protein>
    <recommendedName>
        <fullName evidence="5">ABC transporter domain-containing protein</fullName>
    </recommendedName>
</protein>